<accession>A0A6N6REQ4</accession>
<organism evidence="2 3">
    <name type="scientific">Phaeocystidibacter luteus</name>
    <dbReference type="NCBI Taxonomy" id="911197"/>
    <lineage>
        <taxon>Bacteria</taxon>
        <taxon>Pseudomonadati</taxon>
        <taxon>Bacteroidota</taxon>
        <taxon>Flavobacteriia</taxon>
        <taxon>Flavobacteriales</taxon>
        <taxon>Phaeocystidibacteraceae</taxon>
        <taxon>Phaeocystidibacter</taxon>
    </lineage>
</organism>
<evidence type="ECO:0000313" key="3">
    <source>
        <dbReference type="Proteomes" id="UP000468650"/>
    </source>
</evidence>
<keyword evidence="3" id="KW-1185">Reference proteome</keyword>
<dbReference type="Pfam" id="PF05016">
    <property type="entry name" value="ParE_toxin"/>
    <property type="match status" value="1"/>
</dbReference>
<evidence type="ECO:0000256" key="1">
    <source>
        <dbReference type="ARBA" id="ARBA00022649"/>
    </source>
</evidence>
<reference evidence="2 3" key="1">
    <citation type="submission" date="2019-09" db="EMBL/GenBank/DDBJ databases">
        <title>Genomes of family Cryomorphaceae.</title>
        <authorList>
            <person name="Bowman J.P."/>
        </authorList>
    </citation>
    <scope>NUCLEOTIDE SEQUENCE [LARGE SCALE GENOMIC DNA]</scope>
    <source>
        <strain evidence="2 3">LMG 25704</strain>
    </source>
</reference>
<dbReference type="InterPro" id="IPR035093">
    <property type="entry name" value="RelE/ParE_toxin_dom_sf"/>
</dbReference>
<dbReference type="EMBL" id="WBVO01000008">
    <property type="protein sequence ID" value="KAB2808677.1"/>
    <property type="molecule type" value="Genomic_DNA"/>
</dbReference>
<comment type="caution">
    <text evidence="2">The sequence shown here is derived from an EMBL/GenBank/DDBJ whole genome shotgun (WGS) entry which is preliminary data.</text>
</comment>
<dbReference type="RefSeq" id="WP_151667772.1">
    <property type="nucleotide sequence ID" value="NZ_WBVO01000008.1"/>
</dbReference>
<dbReference type="OrthoDB" id="981785at2"/>
<gene>
    <name evidence="2" type="ORF">F8C67_10345</name>
</gene>
<dbReference type="Proteomes" id="UP000468650">
    <property type="component" value="Unassembled WGS sequence"/>
</dbReference>
<evidence type="ECO:0000313" key="2">
    <source>
        <dbReference type="EMBL" id="KAB2808677.1"/>
    </source>
</evidence>
<dbReference type="InterPro" id="IPR007712">
    <property type="entry name" value="RelE/ParE_toxin"/>
</dbReference>
<protein>
    <submittedName>
        <fullName evidence="2">Type II toxin-antitoxin system RelE/ParE family toxin</fullName>
    </submittedName>
</protein>
<keyword evidence="1" id="KW-1277">Toxin-antitoxin system</keyword>
<name>A0A6N6REQ4_9FLAO</name>
<dbReference type="AlphaFoldDB" id="A0A6N6REQ4"/>
<dbReference type="Gene3D" id="3.30.2310.20">
    <property type="entry name" value="RelE-like"/>
    <property type="match status" value="1"/>
</dbReference>
<sequence length="95" mass="11485">MAEVVWTRKAQNSLKKIWNFYAEKDLNAANRIVNEILSSTERIKYVNQFQVEEYLTKRHRRIVVKHFKVIYTSTRRRVQVLDVFDTRQSPDKMNP</sequence>
<proteinExistence type="predicted"/>